<dbReference type="PANTHER" id="PTHR42701:SF1">
    <property type="entry name" value="IMIDAZOLE GLYCEROL PHOSPHATE SYNTHASE SUBUNIT HISH"/>
    <property type="match status" value="1"/>
</dbReference>
<dbReference type="NCBIfam" id="TIGR01855">
    <property type="entry name" value="IMP_synth_hisH"/>
    <property type="match status" value="1"/>
</dbReference>
<evidence type="ECO:0000313" key="13">
    <source>
        <dbReference type="Proteomes" id="UP000886865"/>
    </source>
</evidence>
<evidence type="ECO:0000256" key="4">
    <source>
        <dbReference type="ARBA" id="ARBA00022801"/>
    </source>
</evidence>
<proteinExistence type="predicted"/>
<dbReference type="Pfam" id="PF00117">
    <property type="entry name" value="GATase"/>
    <property type="match status" value="1"/>
</dbReference>
<dbReference type="CDD" id="cd01748">
    <property type="entry name" value="GATase1_IGP_Synthase"/>
    <property type="match status" value="1"/>
</dbReference>
<feature type="active site" evidence="10">
    <location>
        <position position="175"/>
    </location>
</feature>
<keyword evidence="4" id="KW-0378">Hydrolase</keyword>
<evidence type="ECO:0000256" key="1">
    <source>
        <dbReference type="ARBA" id="ARBA00005091"/>
    </source>
</evidence>
<protein>
    <submittedName>
        <fullName evidence="12">Imidazole glycerol phosphate synthase subunit HisH</fullName>
    </submittedName>
</protein>
<dbReference type="Gene3D" id="3.40.50.880">
    <property type="match status" value="1"/>
</dbReference>
<evidence type="ECO:0000256" key="5">
    <source>
        <dbReference type="ARBA" id="ARBA00022962"/>
    </source>
</evidence>
<feature type="domain" description="Glutamine amidotransferase" evidence="11">
    <location>
        <begin position="3"/>
        <end position="183"/>
    </location>
</feature>
<keyword evidence="3" id="KW-0028">Amino-acid biosynthesis</keyword>
<keyword evidence="5" id="KW-0315">Glutamine amidotransferase</keyword>
<evidence type="ECO:0000256" key="6">
    <source>
        <dbReference type="ARBA" id="ARBA00023102"/>
    </source>
</evidence>
<sequence length="192" mass="21831">MIIIDYGAGNVKSLGNMLEFLGCEYEITDDREKILNAKKIIFPGQGHFEQAMNKLNAKNLPEVIRKTIDNGANFLGICLGLQVLFEKSEEAPNVEGLGIFKGEVKKFHKGKIPQIGWNNIKTTQANTYLQDDYFYFVNSYYVVPEDKSIISSITNYHIDFCSSVQKNNICAVQFHPEKSSEAGIKFFKKWLM</sequence>
<evidence type="ECO:0000256" key="8">
    <source>
        <dbReference type="ARBA" id="ARBA00047838"/>
    </source>
</evidence>
<evidence type="ECO:0000256" key="9">
    <source>
        <dbReference type="ARBA" id="ARBA00049534"/>
    </source>
</evidence>
<evidence type="ECO:0000256" key="10">
    <source>
        <dbReference type="PIRSR" id="PIRSR000495-1"/>
    </source>
</evidence>
<organism evidence="12 13">
    <name type="scientific">Candidatus Galligastranaerophilus intestinavium</name>
    <dbReference type="NCBI Taxonomy" id="2840836"/>
    <lineage>
        <taxon>Bacteria</taxon>
        <taxon>Candidatus Galligastranaerophilus</taxon>
    </lineage>
</organism>
<dbReference type="InterPro" id="IPR017926">
    <property type="entry name" value="GATASE"/>
</dbReference>
<accession>A0A9D1FJY8</accession>
<comment type="catalytic activity">
    <reaction evidence="9">
        <text>L-glutamine + H2O = L-glutamate + NH4(+)</text>
        <dbReference type="Rhea" id="RHEA:15889"/>
        <dbReference type="ChEBI" id="CHEBI:15377"/>
        <dbReference type="ChEBI" id="CHEBI:28938"/>
        <dbReference type="ChEBI" id="CHEBI:29985"/>
        <dbReference type="ChEBI" id="CHEBI:58359"/>
        <dbReference type="EC" id="3.5.1.2"/>
    </reaction>
</comment>
<dbReference type="AlphaFoldDB" id="A0A9D1FJY8"/>
<name>A0A9D1FJY8_9BACT</name>
<comment type="pathway">
    <text evidence="1">Amino-acid biosynthesis; L-histidine biosynthesis; L-histidine from 5-phospho-alpha-D-ribose 1-diphosphate: step 5/9.</text>
</comment>
<gene>
    <name evidence="12" type="primary">hisH</name>
    <name evidence="12" type="ORF">IAA86_08760</name>
</gene>
<dbReference type="SUPFAM" id="SSF52317">
    <property type="entry name" value="Class I glutamine amidotransferase-like"/>
    <property type="match status" value="1"/>
</dbReference>
<dbReference type="InterPro" id="IPR010139">
    <property type="entry name" value="Imidazole-glycPsynth_HisH"/>
</dbReference>
<evidence type="ECO:0000256" key="7">
    <source>
        <dbReference type="ARBA" id="ARBA00023239"/>
    </source>
</evidence>
<dbReference type="GO" id="GO:0000105">
    <property type="term" value="P:L-histidine biosynthetic process"/>
    <property type="evidence" value="ECO:0007669"/>
    <property type="project" value="UniProtKB-KW"/>
</dbReference>
<feature type="active site" description="Nucleophile" evidence="10">
    <location>
        <position position="78"/>
    </location>
</feature>
<keyword evidence="6" id="KW-0368">Histidine biosynthesis</keyword>
<evidence type="ECO:0000259" key="11">
    <source>
        <dbReference type="Pfam" id="PF00117"/>
    </source>
</evidence>
<reference evidence="12" key="1">
    <citation type="submission" date="2020-10" db="EMBL/GenBank/DDBJ databases">
        <authorList>
            <person name="Gilroy R."/>
        </authorList>
    </citation>
    <scope>NUCLEOTIDE SEQUENCE</scope>
    <source>
        <strain evidence="12">CHK152-2871</strain>
    </source>
</reference>
<dbReference type="GO" id="GO:0016829">
    <property type="term" value="F:lyase activity"/>
    <property type="evidence" value="ECO:0007669"/>
    <property type="project" value="UniProtKB-KW"/>
</dbReference>
<comment type="catalytic activity">
    <reaction evidence="8">
        <text>5-[(5-phospho-1-deoxy-D-ribulos-1-ylimino)methylamino]-1-(5-phospho-beta-D-ribosyl)imidazole-4-carboxamide + L-glutamine = D-erythro-1-(imidazol-4-yl)glycerol 3-phosphate + 5-amino-1-(5-phospho-beta-D-ribosyl)imidazole-4-carboxamide + L-glutamate + H(+)</text>
        <dbReference type="Rhea" id="RHEA:24793"/>
        <dbReference type="ChEBI" id="CHEBI:15378"/>
        <dbReference type="ChEBI" id="CHEBI:29985"/>
        <dbReference type="ChEBI" id="CHEBI:58278"/>
        <dbReference type="ChEBI" id="CHEBI:58359"/>
        <dbReference type="ChEBI" id="CHEBI:58475"/>
        <dbReference type="ChEBI" id="CHEBI:58525"/>
        <dbReference type="EC" id="4.3.2.10"/>
    </reaction>
</comment>
<comment type="caution">
    <text evidence="12">The sequence shown here is derived from an EMBL/GenBank/DDBJ whole genome shotgun (WGS) entry which is preliminary data.</text>
</comment>
<dbReference type="PROSITE" id="PS51273">
    <property type="entry name" value="GATASE_TYPE_1"/>
    <property type="match status" value="1"/>
</dbReference>
<dbReference type="InterPro" id="IPR029062">
    <property type="entry name" value="Class_I_gatase-like"/>
</dbReference>
<keyword evidence="7" id="KW-0456">Lyase</keyword>
<dbReference type="GO" id="GO:0004359">
    <property type="term" value="F:glutaminase activity"/>
    <property type="evidence" value="ECO:0007669"/>
    <property type="project" value="UniProtKB-EC"/>
</dbReference>
<dbReference type="GO" id="GO:0000107">
    <property type="term" value="F:imidazoleglycerol-phosphate synthase activity"/>
    <property type="evidence" value="ECO:0007669"/>
    <property type="project" value="TreeGrafter"/>
</dbReference>
<evidence type="ECO:0000256" key="2">
    <source>
        <dbReference type="ARBA" id="ARBA00011152"/>
    </source>
</evidence>
<comment type="subunit">
    <text evidence="2">Heterodimer of HisH and HisF.</text>
</comment>
<reference evidence="12" key="2">
    <citation type="journal article" date="2021" name="PeerJ">
        <title>Extensive microbial diversity within the chicken gut microbiome revealed by metagenomics and culture.</title>
        <authorList>
            <person name="Gilroy R."/>
            <person name="Ravi A."/>
            <person name="Getino M."/>
            <person name="Pursley I."/>
            <person name="Horton D.L."/>
            <person name="Alikhan N.F."/>
            <person name="Baker D."/>
            <person name="Gharbi K."/>
            <person name="Hall N."/>
            <person name="Watson M."/>
            <person name="Adriaenssens E.M."/>
            <person name="Foster-Nyarko E."/>
            <person name="Jarju S."/>
            <person name="Secka A."/>
            <person name="Antonio M."/>
            <person name="Oren A."/>
            <person name="Chaudhuri R.R."/>
            <person name="La Ragione R."/>
            <person name="Hildebrand F."/>
            <person name="Pallen M.J."/>
        </authorList>
    </citation>
    <scope>NUCLEOTIDE SEQUENCE</scope>
    <source>
        <strain evidence="12">CHK152-2871</strain>
    </source>
</reference>
<evidence type="ECO:0000256" key="3">
    <source>
        <dbReference type="ARBA" id="ARBA00022605"/>
    </source>
</evidence>
<feature type="active site" evidence="10">
    <location>
        <position position="177"/>
    </location>
</feature>
<dbReference type="Proteomes" id="UP000886865">
    <property type="component" value="Unassembled WGS sequence"/>
</dbReference>
<dbReference type="EMBL" id="DVJQ01000074">
    <property type="protein sequence ID" value="HIS75092.1"/>
    <property type="molecule type" value="Genomic_DNA"/>
</dbReference>
<dbReference type="PANTHER" id="PTHR42701">
    <property type="entry name" value="IMIDAZOLE GLYCEROL PHOSPHATE SYNTHASE SUBUNIT HISH"/>
    <property type="match status" value="1"/>
</dbReference>
<dbReference type="PIRSF" id="PIRSF000495">
    <property type="entry name" value="Amidotransf_hisH"/>
    <property type="match status" value="1"/>
</dbReference>
<evidence type="ECO:0000313" key="12">
    <source>
        <dbReference type="EMBL" id="HIS75092.1"/>
    </source>
</evidence>